<feature type="region of interest" description="Disordered" evidence="2">
    <location>
        <begin position="143"/>
        <end position="223"/>
    </location>
</feature>
<sequence>MSEEKKVEVKTFTRQQRPKVDSPQDEKIHIGANSYISRIIFIIRDSLETKNKPSVTIRGLGRGANTALRATQIIQRVLPCHVIVKSELFSSQDKFVCDQDKKEISIPRLMSCVEITFSLVPPKDTNVPGYMAPLTEEQLEIFKNRPKRRFNRRPGYVNRNNRNRRERGKKENTKSEEKKEVAKSEEKKEQPKEERERGSSKNDLRNRARPKGYGGRYYKHYEK</sequence>
<dbReference type="VEuPathDB" id="AmoebaDB:EHI7A_017820"/>
<evidence type="ECO:0000256" key="1">
    <source>
        <dbReference type="ARBA" id="ARBA00008018"/>
    </source>
</evidence>
<dbReference type="VEuPathDB" id="AmoebaDB:EHI_006070"/>
<proteinExistence type="inferred from homology"/>
<evidence type="ECO:0000256" key="2">
    <source>
        <dbReference type="SAM" id="MobiDB-lite"/>
    </source>
</evidence>
<feature type="region of interest" description="Disordered" evidence="2">
    <location>
        <begin position="1"/>
        <end position="24"/>
    </location>
</feature>
<gene>
    <name evidence="3" type="ORF">CL6EHI_006070</name>
</gene>
<dbReference type="InterPro" id="IPR051958">
    <property type="entry name" value="Alba-like_NAB"/>
</dbReference>
<dbReference type="VEuPathDB" id="AmoebaDB:EHI5A_034620"/>
<dbReference type="GO" id="GO:0000172">
    <property type="term" value="C:ribonuclease MRP complex"/>
    <property type="evidence" value="ECO:0007669"/>
    <property type="project" value="TreeGrafter"/>
</dbReference>
<protein>
    <recommendedName>
        <fullName evidence="5">DNA/RNA-binding protein Alba-like domain-containing protein</fullName>
    </recommendedName>
</protein>
<comment type="caution">
    <text evidence="3">The sequence shown here is derived from an EMBL/GenBank/DDBJ whole genome shotgun (WGS) entry which is preliminary data.</text>
</comment>
<name>A0A5K1U033_ENTHI</name>
<dbReference type="PANTHER" id="PTHR13516">
    <property type="entry name" value="RIBONUCLEASE P SUBUNIT P25"/>
    <property type="match status" value="1"/>
</dbReference>
<reference evidence="3 4" key="1">
    <citation type="submission" date="2016-05" db="EMBL/GenBank/DDBJ databases">
        <title>First whole genome sequencing of Entamoeba histolytica HM1:IMSS-clone-6.</title>
        <authorList>
            <person name="Mukherjee Avik.K."/>
            <person name="Izumyama S."/>
            <person name="Nakada-Tsukui K."/>
            <person name="Nozaki T."/>
        </authorList>
    </citation>
    <scope>NUCLEOTIDE SEQUENCE [LARGE SCALE GENOMIC DNA]</scope>
    <source>
        <strain evidence="3 4">HM1:IMSS clone 6</strain>
    </source>
</reference>
<feature type="compositionally biased region" description="Basic and acidic residues" evidence="2">
    <location>
        <begin position="1"/>
        <end position="11"/>
    </location>
</feature>
<dbReference type="OMA" id="RFNDRRE"/>
<accession>A0A5K1U033</accession>
<dbReference type="EMBL" id="BDEQ01000001">
    <property type="protein sequence ID" value="GAT95550.1"/>
    <property type="molecule type" value="Genomic_DNA"/>
</dbReference>
<dbReference type="GO" id="GO:0001682">
    <property type="term" value="P:tRNA 5'-leader removal"/>
    <property type="evidence" value="ECO:0007669"/>
    <property type="project" value="TreeGrafter"/>
</dbReference>
<dbReference type="GO" id="GO:0003723">
    <property type="term" value="F:RNA binding"/>
    <property type="evidence" value="ECO:0007669"/>
    <property type="project" value="TreeGrafter"/>
</dbReference>
<organism evidence="3 4">
    <name type="scientific">Entamoeba histolytica</name>
    <dbReference type="NCBI Taxonomy" id="5759"/>
    <lineage>
        <taxon>Eukaryota</taxon>
        <taxon>Amoebozoa</taxon>
        <taxon>Evosea</taxon>
        <taxon>Archamoebae</taxon>
        <taxon>Mastigamoebida</taxon>
        <taxon>Entamoebidae</taxon>
        <taxon>Entamoeba</taxon>
    </lineage>
</organism>
<evidence type="ECO:0000313" key="3">
    <source>
        <dbReference type="EMBL" id="GAT95550.1"/>
    </source>
</evidence>
<dbReference type="VEuPathDB" id="AmoebaDB:KM1_043030"/>
<feature type="compositionally biased region" description="Basic and acidic residues" evidence="2">
    <location>
        <begin position="168"/>
        <end position="206"/>
    </location>
</feature>
<evidence type="ECO:0000313" key="4">
    <source>
        <dbReference type="Proteomes" id="UP000078387"/>
    </source>
</evidence>
<dbReference type="PANTHER" id="PTHR13516:SF4">
    <property type="entry name" value="FI09323P"/>
    <property type="match status" value="1"/>
</dbReference>
<evidence type="ECO:0008006" key="5">
    <source>
        <dbReference type="Google" id="ProtNLM"/>
    </source>
</evidence>
<comment type="similarity">
    <text evidence="1">Belongs to the histone-like Alba family.</text>
</comment>
<dbReference type="AlphaFoldDB" id="A0A5K1U033"/>
<dbReference type="Proteomes" id="UP000078387">
    <property type="component" value="Unassembled WGS sequence"/>
</dbReference>